<protein>
    <submittedName>
        <fullName evidence="4">Capsular polysaccharide biosynthesis protein</fullName>
    </submittedName>
</protein>
<keyword evidence="2" id="KW-0472">Membrane</keyword>
<dbReference type="InterPro" id="IPR052169">
    <property type="entry name" value="CW_Biosynth-Accessory"/>
</dbReference>
<dbReference type="RefSeq" id="WP_271715751.1">
    <property type="nucleotide sequence ID" value="NZ_AP024169.1"/>
</dbReference>
<sequence length="418" mass="47241">MKKKIIFLALLNSSLIVVIIVLLIFIQSNETKNTAFESRSQAVFSNETEKNGQIQEDSTSDLNINENREDIKKEKDNNSFNKNTTDVVNQKKDIGKATIEDTKSKANDINLVFTGDIFLSDYVLSQYNKSGIEGILSKQLLSKLKNADIAMANEEFSFSNRGVKMKNKQFTFRVAPHYVKIFQDMGIDIVTLANNHSLDYGTEALLDSINTLDAASIRHVGAGANISKAKEYQQYNIHGKKIAIIGASRVIPVAKWNATYTSPGLLTTYDPTTLLSVIQEAKRSNDIVIVYVHWGIERKTSPEDYQRRLAKQYIDAGADVIIGSHPHVLQGIEYYKNKPIIYSLGNFIFYSSIQKTALLEMNIDQDNDIVVSIVPCFAENAKTKELELKKMREDFYKYITNLSYHITIDENGHIVRNK</sequence>
<dbReference type="InterPro" id="IPR029052">
    <property type="entry name" value="Metallo-depent_PP-like"/>
</dbReference>
<dbReference type="Gene3D" id="3.60.21.10">
    <property type="match status" value="1"/>
</dbReference>
<feature type="domain" description="Capsule synthesis protein CapA" evidence="3">
    <location>
        <begin position="110"/>
        <end position="351"/>
    </location>
</feature>
<feature type="transmembrane region" description="Helical" evidence="2">
    <location>
        <begin position="7"/>
        <end position="26"/>
    </location>
</feature>
<dbReference type="CDD" id="cd07381">
    <property type="entry name" value="MPP_CapA"/>
    <property type="match status" value="1"/>
</dbReference>
<dbReference type="Pfam" id="PF09587">
    <property type="entry name" value="PGA_cap"/>
    <property type="match status" value="1"/>
</dbReference>
<dbReference type="KEGG" id="ahb:bsdtb5_18350"/>
<dbReference type="SUPFAM" id="SSF56300">
    <property type="entry name" value="Metallo-dependent phosphatases"/>
    <property type="match status" value="1"/>
</dbReference>
<dbReference type="EMBL" id="AP024169">
    <property type="protein sequence ID" value="BCN30540.1"/>
    <property type="molecule type" value="Genomic_DNA"/>
</dbReference>
<accession>A0A7R7EKL7</accession>
<evidence type="ECO:0000256" key="2">
    <source>
        <dbReference type="SAM" id="Phobius"/>
    </source>
</evidence>
<dbReference type="PANTHER" id="PTHR33393">
    <property type="entry name" value="POLYGLUTAMINE SYNTHESIS ACCESSORY PROTEIN RV0574C-RELATED"/>
    <property type="match status" value="1"/>
</dbReference>
<dbReference type="AlphaFoldDB" id="A0A7R7EKL7"/>
<organism evidence="4 5">
    <name type="scientific">Anaeromicropila herbilytica</name>
    <dbReference type="NCBI Taxonomy" id="2785025"/>
    <lineage>
        <taxon>Bacteria</taxon>
        <taxon>Bacillati</taxon>
        <taxon>Bacillota</taxon>
        <taxon>Clostridia</taxon>
        <taxon>Lachnospirales</taxon>
        <taxon>Lachnospiraceae</taxon>
        <taxon>Anaeromicropila</taxon>
    </lineage>
</organism>
<reference evidence="4 5" key="1">
    <citation type="submission" date="2020-11" db="EMBL/GenBank/DDBJ databases">
        <title>Draft genome sequencing of a Lachnospiraceae strain isolated from anoxic soil subjected to BSD treatment.</title>
        <authorList>
            <person name="Uek A."/>
            <person name="Tonouchi A."/>
        </authorList>
    </citation>
    <scope>NUCLEOTIDE SEQUENCE [LARGE SCALE GENOMIC DNA]</scope>
    <source>
        <strain evidence="4 5">TB5</strain>
    </source>
</reference>
<evidence type="ECO:0000313" key="4">
    <source>
        <dbReference type="EMBL" id="BCN30540.1"/>
    </source>
</evidence>
<dbReference type="SMART" id="SM00854">
    <property type="entry name" value="PGA_cap"/>
    <property type="match status" value="1"/>
</dbReference>
<keyword evidence="2" id="KW-0812">Transmembrane</keyword>
<evidence type="ECO:0000259" key="3">
    <source>
        <dbReference type="SMART" id="SM00854"/>
    </source>
</evidence>
<proteinExistence type="inferred from homology"/>
<evidence type="ECO:0000256" key="1">
    <source>
        <dbReference type="ARBA" id="ARBA00005662"/>
    </source>
</evidence>
<dbReference type="PANTHER" id="PTHR33393:SF13">
    <property type="entry name" value="PGA BIOSYNTHESIS PROTEIN CAPA"/>
    <property type="match status" value="1"/>
</dbReference>
<evidence type="ECO:0000313" key="5">
    <source>
        <dbReference type="Proteomes" id="UP000595897"/>
    </source>
</evidence>
<name>A0A7R7EKL7_9FIRM</name>
<gene>
    <name evidence="4" type="ORF">bsdtb5_18350</name>
</gene>
<dbReference type="Proteomes" id="UP000595897">
    <property type="component" value="Chromosome"/>
</dbReference>
<dbReference type="InterPro" id="IPR019079">
    <property type="entry name" value="Capsule_synth_CapA"/>
</dbReference>
<keyword evidence="2" id="KW-1133">Transmembrane helix</keyword>
<keyword evidence="5" id="KW-1185">Reference proteome</keyword>
<comment type="similarity">
    <text evidence="1">Belongs to the CapA family.</text>
</comment>